<evidence type="ECO:0000313" key="6">
    <source>
        <dbReference type="EMBL" id="MEG3437101.1"/>
    </source>
</evidence>
<evidence type="ECO:0000256" key="1">
    <source>
        <dbReference type="ARBA" id="ARBA00022729"/>
    </source>
</evidence>
<dbReference type="SMART" id="SM00237">
    <property type="entry name" value="Calx_beta"/>
    <property type="match status" value="1"/>
</dbReference>
<dbReference type="SUPFAM" id="SSF141072">
    <property type="entry name" value="CalX-like"/>
    <property type="match status" value="1"/>
</dbReference>
<dbReference type="InterPro" id="IPR051171">
    <property type="entry name" value="CaCA"/>
</dbReference>
<dbReference type="GO" id="GO:0030001">
    <property type="term" value="P:metal ion transport"/>
    <property type="evidence" value="ECO:0007669"/>
    <property type="project" value="TreeGrafter"/>
</dbReference>
<dbReference type="GO" id="GO:0007154">
    <property type="term" value="P:cell communication"/>
    <property type="evidence" value="ECO:0007669"/>
    <property type="project" value="InterPro"/>
</dbReference>
<keyword evidence="1" id="KW-0732">Signal</keyword>
<dbReference type="Pfam" id="PF03160">
    <property type="entry name" value="Calx-beta"/>
    <property type="match status" value="1"/>
</dbReference>
<dbReference type="Proteomes" id="UP001328733">
    <property type="component" value="Unassembled WGS sequence"/>
</dbReference>
<dbReference type="InterPro" id="IPR038081">
    <property type="entry name" value="CalX-like_sf"/>
</dbReference>
<dbReference type="PANTHER" id="PTHR11878">
    <property type="entry name" value="SODIUM/CALCIUM EXCHANGER"/>
    <property type="match status" value="1"/>
</dbReference>
<proteinExistence type="predicted"/>
<organism evidence="6 7">
    <name type="scientific">Pannus brasiliensis CCIBt3594</name>
    <dbReference type="NCBI Taxonomy" id="1427578"/>
    <lineage>
        <taxon>Bacteria</taxon>
        <taxon>Bacillati</taxon>
        <taxon>Cyanobacteriota</taxon>
        <taxon>Cyanophyceae</taxon>
        <taxon>Oscillatoriophycideae</taxon>
        <taxon>Chroococcales</taxon>
        <taxon>Microcystaceae</taxon>
        <taxon>Pannus</taxon>
    </lineage>
</organism>
<keyword evidence="4" id="KW-0406">Ion transport</keyword>
<keyword evidence="4" id="KW-0813">Transport</keyword>
<dbReference type="EMBL" id="JBAFSM010000012">
    <property type="protein sequence ID" value="MEG3437101.1"/>
    <property type="molecule type" value="Genomic_DNA"/>
</dbReference>
<comment type="caution">
    <text evidence="6">The sequence shown here is derived from an EMBL/GenBank/DDBJ whole genome shotgun (WGS) entry which is preliminary data.</text>
</comment>
<dbReference type="AlphaFoldDB" id="A0AAW9QTL4"/>
<dbReference type="PANTHER" id="PTHR11878:SF65">
    <property type="entry name" value="NA_CA-EXCHANGE PROTEIN, ISOFORM G"/>
    <property type="match status" value="1"/>
</dbReference>
<evidence type="ECO:0000256" key="2">
    <source>
        <dbReference type="ARBA" id="ARBA00022737"/>
    </source>
</evidence>
<evidence type="ECO:0000313" key="7">
    <source>
        <dbReference type="Proteomes" id="UP001328733"/>
    </source>
</evidence>
<dbReference type="Gene3D" id="2.60.40.2030">
    <property type="match status" value="1"/>
</dbReference>
<protein>
    <submittedName>
        <fullName evidence="6">Calx-beta domain-containing protein</fullName>
    </submittedName>
</protein>
<evidence type="ECO:0000256" key="4">
    <source>
        <dbReference type="ARBA" id="ARBA00023065"/>
    </source>
</evidence>
<sequence length="228" mass="23248">MSANEGRSGKTTSFNFAVTLDRASAQTITVNFATANGTAIAGSDYNATSGTLTFTPGVTSRTITVRVIGDGTAESNETFAVNLSNAVNATIADAQGIGTIVNDDGSPTGPSKNLPIAGSVDPLAGGATILAGNSGADTFVLGDTSGSYYNQGKGKKPELQDFALIRGFNALEGDAIQLYGNALDYRSVTSSGSLPPGTAIYDRANELIGVVEGVTSLDLNSSAFRFVR</sequence>
<dbReference type="GO" id="GO:0016020">
    <property type="term" value="C:membrane"/>
    <property type="evidence" value="ECO:0007669"/>
    <property type="project" value="InterPro"/>
</dbReference>
<accession>A0AAW9QTL4</accession>
<name>A0AAW9QTL4_9CHRO</name>
<dbReference type="RefSeq" id="WP_332864582.1">
    <property type="nucleotide sequence ID" value="NZ_JBAFSM010000012.1"/>
</dbReference>
<gene>
    <name evidence="6" type="ORF">V0288_08225</name>
</gene>
<evidence type="ECO:0000259" key="5">
    <source>
        <dbReference type="SMART" id="SM00237"/>
    </source>
</evidence>
<keyword evidence="2" id="KW-0677">Repeat</keyword>
<keyword evidence="7" id="KW-1185">Reference proteome</keyword>
<evidence type="ECO:0000256" key="3">
    <source>
        <dbReference type="ARBA" id="ARBA00022837"/>
    </source>
</evidence>
<keyword evidence="3" id="KW-0106">Calcium</keyword>
<reference evidence="6 7" key="1">
    <citation type="submission" date="2024-01" db="EMBL/GenBank/DDBJ databases">
        <title>Genomic insights into the taxonomy and metabolism of the cyanobacterium Pannus brasiliensis CCIBt3594.</title>
        <authorList>
            <person name="Machado M."/>
            <person name="Botero N.B."/>
            <person name="Andreote A.P.D."/>
            <person name="Feitosa A.M.T."/>
            <person name="Popin R."/>
            <person name="Sivonen K."/>
            <person name="Fiore M.F."/>
        </authorList>
    </citation>
    <scope>NUCLEOTIDE SEQUENCE [LARGE SCALE GENOMIC DNA]</scope>
    <source>
        <strain evidence="6 7">CCIBt3594</strain>
    </source>
</reference>
<dbReference type="InterPro" id="IPR003644">
    <property type="entry name" value="Calx_beta"/>
</dbReference>
<feature type="domain" description="Calx-beta" evidence="5">
    <location>
        <begin position="1"/>
        <end position="84"/>
    </location>
</feature>